<dbReference type="AlphaFoldDB" id="A0A1I2J8M7"/>
<dbReference type="PROSITE" id="PS50889">
    <property type="entry name" value="S4"/>
    <property type="match status" value="1"/>
</dbReference>
<dbReference type="eggNOG" id="COG1187">
    <property type="taxonomic scope" value="Bacteria"/>
</dbReference>
<dbReference type="GO" id="GO:0000455">
    <property type="term" value="P:enzyme-directed rRNA pseudouridine synthesis"/>
    <property type="evidence" value="ECO:0007669"/>
    <property type="project" value="UniProtKB-ARBA"/>
</dbReference>
<dbReference type="PANTHER" id="PTHR47683">
    <property type="entry name" value="PSEUDOURIDINE SYNTHASE FAMILY PROTEIN-RELATED"/>
    <property type="match status" value="1"/>
</dbReference>
<proteinExistence type="inferred from homology"/>
<dbReference type="InterPro" id="IPR020094">
    <property type="entry name" value="TruA/RsuA/RluB/E/F_N"/>
</dbReference>
<feature type="domain" description="RNA-binding S4" evidence="5">
    <location>
        <begin position="3"/>
        <end position="63"/>
    </location>
</feature>
<dbReference type="CDD" id="cd02870">
    <property type="entry name" value="PseudoU_synth_RsuA_like"/>
    <property type="match status" value="1"/>
</dbReference>
<dbReference type="InterPro" id="IPR000748">
    <property type="entry name" value="PsdUridine_synth_RsuA/RluB/E/F"/>
</dbReference>
<evidence type="ECO:0000259" key="5">
    <source>
        <dbReference type="SMART" id="SM00363"/>
    </source>
</evidence>
<evidence type="ECO:0000256" key="3">
    <source>
        <dbReference type="PROSITE-ProRule" id="PRU00182"/>
    </source>
</evidence>
<dbReference type="EMBL" id="FOOE01000001">
    <property type="protein sequence ID" value="SFF50350.1"/>
    <property type="molecule type" value="Genomic_DNA"/>
</dbReference>
<keyword evidence="7" id="KW-1185">Reference proteome</keyword>
<evidence type="ECO:0000313" key="6">
    <source>
        <dbReference type="EMBL" id="SFF50350.1"/>
    </source>
</evidence>
<dbReference type="InterPro" id="IPR002942">
    <property type="entry name" value="S4_RNA-bd"/>
</dbReference>
<sequence>MEERLQKVMAKCGIASRRKCEEIILEGRVKVNGFVVKELGTKVISGKDIILVDNKAITLEKNKVYIMLNKPEGYVTTVKDEKGRMTILDLVDVDERIYPIGRLDYDSSGLLILTNDGDIYNNLIHPSSTIDKVYIAKVSGVFTSLEMNKFKKGVDIGGYITAPSDIELIHKGEDSCKVKIIIHEGKNRQVRRMCSTLGHDVLTLKRVAIGKLNLGGLEKGKWRHLSKEEIDYIKSL</sequence>
<gene>
    <name evidence="6" type="ORF">SAMN04487885_101186</name>
</gene>
<evidence type="ECO:0000313" key="7">
    <source>
        <dbReference type="Proteomes" id="UP000182135"/>
    </source>
</evidence>
<dbReference type="InterPro" id="IPR018496">
    <property type="entry name" value="PsdUridine_synth_RsuA/RluB_CS"/>
</dbReference>
<comment type="similarity">
    <text evidence="1 4">Belongs to the pseudouridine synthase RsuA family.</text>
</comment>
<evidence type="ECO:0000256" key="2">
    <source>
        <dbReference type="ARBA" id="ARBA00023235"/>
    </source>
</evidence>
<dbReference type="InterPro" id="IPR020103">
    <property type="entry name" value="PsdUridine_synth_cat_dom_sf"/>
</dbReference>
<keyword evidence="3" id="KW-0694">RNA-binding</keyword>
<dbReference type="InterPro" id="IPR050343">
    <property type="entry name" value="RsuA_PseudoU_synthase"/>
</dbReference>
<dbReference type="CDD" id="cd00165">
    <property type="entry name" value="S4"/>
    <property type="match status" value="1"/>
</dbReference>
<accession>A0A1I2J8M7</accession>
<dbReference type="FunFam" id="3.10.290.10:FF:000003">
    <property type="entry name" value="Pseudouridine synthase"/>
    <property type="match status" value="1"/>
</dbReference>
<dbReference type="STRING" id="1529.SAMN04487885_101186"/>
<dbReference type="Pfam" id="PF01479">
    <property type="entry name" value="S4"/>
    <property type="match status" value="1"/>
</dbReference>
<organism evidence="6 7">
    <name type="scientific">Clostridium cadaveris</name>
    <dbReference type="NCBI Taxonomy" id="1529"/>
    <lineage>
        <taxon>Bacteria</taxon>
        <taxon>Bacillati</taxon>
        <taxon>Bacillota</taxon>
        <taxon>Clostridia</taxon>
        <taxon>Eubacteriales</taxon>
        <taxon>Clostridiaceae</taxon>
        <taxon>Clostridium</taxon>
    </lineage>
</organism>
<dbReference type="PROSITE" id="PS01149">
    <property type="entry name" value="PSI_RSU"/>
    <property type="match status" value="1"/>
</dbReference>
<protein>
    <recommendedName>
        <fullName evidence="4">Pseudouridine synthase</fullName>
        <ecNumber evidence="4">5.4.99.-</ecNumber>
    </recommendedName>
</protein>
<dbReference type="Gene3D" id="3.30.70.1560">
    <property type="entry name" value="Alpha-L RNA-binding motif"/>
    <property type="match status" value="1"/>
</dbReference>
<dbReference type="InterPro" id="IPR042092">
    <property type="entry name" value="PsdUridine_s_RsuA/RluB/E/F_cat"/>
</dbReference>
<dbReference type="InterPro" id="IPR006145">
    <property type="entry name" value="PsdUridine_synth_RsuA/RluA"/>
</dbReference>
<dbReference type="GO" id="GO:0003723">
    <property type="term" value="F:RNA binding"/>
    <property type="evidence" value="ECO:0007669"/>
    <property type="project" value="UniProtKB-KW"/>
</dbReference>
<dbReference type="EC" id="5.4.99.-" evidence="4"/>
<name>A0A1I2J8M7_9CLOT</name>
<dbReference type="NCBIfam" id="TIGR00093">
    <property type="entry name" value="pseudouridine synthase"/>
    <property type="match status" value="1"/>
</dbReference>
<dbReference type="Gene3D" id="3.10.290.10">
    <property type="entry name" value="RNA-binding S4 domain"/>
    <property type="match status" value="1"/>
</dbReference>
<dbReference type="SUPFAM" id="SSF55120">
    <property type="entry name" value="Pseudouridine synthase"/>
    <property type="match status" value="1"/>
</dbReference>
<dbReference type="InterPro" id="IPR036986">
    <property type="entry name" value="S4_RNA-bd_sf"/>
</dbReference>
<evidence type="ECO:0000256" key="1">
    <source>
        <dbReference type="ARBA" id="ARBA00008348"/>
    </source>
</evidence>
<dbReference type="Proteomes" id="UP000182135">
    <property type="component" value="Unassembled WGS sequence"/>
</dbReference>
<reference evidence="6 7" key="1">
    <citation type="submission" date="2016-10" db="EMBL/GenBank/DDBJ databases">
        <authorList>
            <person name="de Groot N.N."/>
        </authorList>
    </citation>
    <scope>NUCLEOTIDE SEQUENCE [LARGE SCALE GENOMIC DNA]</scope>
    <source>
        <strain evidence="6 7">NLAE-zl-G419</strain>
    </source>
</reference>
<dbReference type="PANTHER" id="PTHR47683:SF2">
    <property type="entry name" value="RNA-BINDING S4 DOMAIN-CONTAINING PROTEIN"/>
    <property type="match status" value="1"/>
</dbReference>
<dbReference type="RefSeq" id="WP_074844149.1">
    <property type="nucleotide sequence ID" value="NZ_FOOE01000001.1"/>
</dbReference>
<evidence type="ECO:0000256" key="4">
    <source>
        <dbReference type="RuleBase" id="RU003887"/>
    </source>
</evidence>
<dbReference type="Pfam" id="PF00849">
    <property type="entry name" value="PseudoU_synth_2"/>
    <property type="match status" value="1"/>
</dbReference>
<keyword evidence="2 4" id="KW-0413">Isomerase</keyword>
<dbReference type="Gene3D" id="3.30.70.580">
    <property type="entry name" value="Pseudouridine synthase I, catalytic domain, N-terminal subdomain"/>
    <property type="match status" value="1"/>
</dbReference>
<dbReference type="OrthoDB" id="9807213at2"/>
<dbReference type="SUPFAM" id="SSF55174">
    <property type="entry name" value="Alpha-L RNA-binding motif"/>
    <property type="match status" value="1"/>
</dbReference>
<dbReference type="SMART" id="SM00363">
    <property type="entry name" value="S4"/>
    <property type="match status" value="1"/>
</dbReference>
<dbReference type="GO" id="GO:0120159">
    <property type="term" value="F:rRNA pseudouridine synthase activity"/>
    <property type="evidence" value="ECO:0007669"/>
    <property type="project" value="UniProtKB-ARBA"/>
</dbReference>